<dbReference type="Gene3D" id="1.10.10.10">
    <property type="entry name" value="Winged helix-like DNA-binding domain superfamily/Winged helix DNA-binding domain"/>
    <property type="match status" value="1"/>
</dbReference>
<dbReference type="PANTHER" id="PTHR30537">
    <property type="entry name" value="HTH-TYPE TRANSCRIPTIONAL REGULATOR"/>
    <property type="match status" value="1"/>
</dbReference>
<dbReference type="InterPro" id="IPR005119">
    <property type="entry name" value="LysR_subst-bd"/>
</dbReference>
<dbReference type="PROSITE" id="PS50931">
    <property type="entry name" value="HTH_LYSR"/>
    <property type="match status" value="1"/>
</dbReference>
<dbReference type="SUPFAM" id="SSF46785">
    <property type="entry name" value="Winged helix' DNA-binding domain"/>
    <property type="match status" value="1"/>
</dbReference>
<proteinExistence type="inferred from homology"/>
<keyword evidence="4" id="KW-0804">Transcription</keyword>
<dbReference type="InterPro" id="IPR000847">
    <property type="entry name" value="LysR_HTH_N"/>
</dbReference>
<evidence type="ECO:0000259" key="5">
    <source>
        <dbReference type="PROSITE" id="PS50931"/>
    </source>
</evidence>
<dbReference type="RefSeq" id="WP_277418599.1">
    <property type="nucleotide sequence ID" value="NZ_CP119083.1"/>
</dbReference>
<dbReference type="Pfam" id="PF00126">
    <property type="entry name" value="HTH_1"/>
    <property type="match status" value="1"/>
</dbReference>
<dbReference type="Proteomes" id="UP001216510">
    <property type="component" value="Chromosome"/>
</dbReference>
<keyword evidence="3" id="KW-0238">DNA-binding</keyword>
<evidence type="ECO:0000256" key="3">
    <source>
        <dbReference type="ARBA" id="ARBA00023125"/>
    </source>
</evidence>
<dbReference type="SUPFAM" id="SSF53850">
    <property type="entry name" value="Periplasmic binding protein-like II"/>
    <property type="match status" value="1"/>
</dbReference>
<name>A0ABY8BIZ9_9BURK</name>
<protein>
    <submittedName>
        <fullName evidence="6">LysR family transcriptional regulator</fullName>
    </submittedName>
</protein>
<organism evidence="6 7">
    <name type="scientific">Pseudoduganella chitinolytica</name>
    <dbReference type="NCBI Taxonomy" id="34070"/>
    <lineage>
        <taxon>Bacteria</taxon>
        <taxon>Pseudomonadati</taxon>
        <taxon>Pseudomonadota</taxon>
        <taxon>Betaproteobacteria</taxon>
        <taxon>Burkholderiales</taxon>
        <taxon>Oxalobacteraceae</taxon>
        <taxon>Telluria group</taxon>
        <taxon>Pseudoduganella</taxon>
    </lineage>
</organism>
<dbReference type="Gene3D" id="3.40.190.10">
    <property type="entry name" value="Periplasmic binding protein-like II"/>
    <property type="match status" value="2"/>
</dbReference>
<keyword evidence="2" id="KW-0805">Transcription regulation</keyword>
<feature type="domain" description="HTH lysR-type" evidence="5">
    <location>
        <begin position="5"/>
        <end position="63"/>
    </location>
</feature>
<evidence type="ECO:0000256" key="2">
    <source>
        <dbReference type="ARBA" id="ARBA00023015"/>
    </source>
</evidence>
<dbReference type="InterPro" id="IPR036388">
    <property type="entry name" value="WH-like_DNA-bd_sf"/>
</dbReference>
<gene>
    <name evidence="6" type="ORF">PX653_18290</name>
</gene>
<evidence type="ECO:0000313" key="7">
    <source>
        <dbReference type="Proteomes" id="UP001216510"/>
    </source>
</evidence>
<evidence type="ECO:0000256" key="4">
    <source>
        <dbReference type="ARBA" id="ARBA00023163"/>
    </source>
</evidence>
<evidence type="ECO:0000256" key="1">
    <source>
        <dbReference type="ARBA" id="ARBA00009437"/>
    </source>
</evidence>
<accession>A0ABY8BIZ9</accession>
<dbReference type="Pfam" id="PF03466">
    <property type="entry name" value="LysR_substrate"/>
    <property type="match status" value="1"/>
</dbReference>
<keyword evidence="7" id="KW-1185">Reference proteome</keyword>
<dbReference type="InterPro" id="IPR036390">
    <property type="entry name" value="WH_DNA-bd_sf"/>
</dbReference>
<dbReference type="EMBL" id="CP119083">
    <property type="protein sequence ID" value="WEF35956.1"/>
    <property type="molecule type" value="Genomic_DNA"/>
</dbReference>
<evidence type="ECO:0000313" key="6">
    <source>
        <dbReference type="EMBL" id="WEF35956.1"/>
    </source>
</evidence>
<dbReference type="PANTHER" id="PTHR30537:SF5">
    <property type="entry name" value="HTH-TYPE TRANSCRIPTIONAL ACTIVATOR TTDR-RELATED"/>
    <property type="match status" value="1"/>
</dbReference>
<reference evidence="6 7" key="1">
    <citation type="submission" date="2023-02" db="EMBL/GenBank/DDBJ databases">
        <title>Gemone sequence of Telluria chitinolytica ACM 3522T.</title>
        <authorList>
            <person name="Frediansyah A."/>
            <person name="Miess H."/>
            <person name="Gross H."/>
        </authorList>
    </citation>
    <scope>NUCLEOTIDE SEQUENCE [LARGE SCALE GENOMIC DNA]</scope>
    <source>
        <strain evidence="6 7">ACM 3522</strain>
    </source>
</reference>
<comment type="similarity">
    <text evidence="1">Belongs to the LysR transcriptional regulatory family.</text>
</comment>
<sequence>MPTRPPLTALHVFCVVVTEGGFRQAAQFLNLTPGAISRQIQTLEGHLKQVLFDRGSGNSARLTPYGQDLYDRVADRMAELVEAVNPVHRDQRHISILVDTSVTLAMHWLIPQLHGFRQRHPHVQVHVRTMDGVINPSAPVDVFIRRDPSELRGLPAQTFLAERSVLVASATFAAKMVLPFSGNHDWLHDVPRIGTRSRRDLWPSWSKAHGIDGRLLEPTLEFDNTVLAIQAAVQGLGVLVVPEAFIDTMLQSSALQLLDPKRVETGSYAFAVGRLQGSSRVSVFTDWLKECGARQLPGATAPVAGPFGTMRACFPNST</sequence>
<dbReference type="InterPro" id="IPR058163">
    <property type="entry name" value="LysR-type_TF_proteobact-type"/>
</dbReference>